<gene>
    <name evidence="2" type="primary">g11846</name>
    <name evidence="2" type="ORF">VP750_LOCUS10579</name>
</gene>
<feature type="region of interest" description="Disordered" evidence="1">
    <location>
        <begin position="61"/>
        <end position="99"/>
    </location>
</feature>
<evidence type="ECO:0000313" key="2">
    <source>
        <dbReference type="EMBL" id="CAL5228673.1"/>
    </source>
</evidence>
<protein>
    <submittedName>
        <fullName evidence="2">G11846 protein</fullName>
    </submittedName>
</protein>
<reference evidence="2 3" key="1">
    <citation type="submission" date="2024-06" db="EMBL/GenBank/DDBJ databases">
        <authorList>
            <person name="Kraege A."/>
            <person name="Thomma B."/>
        </authorList>
    </citation>
    <scope>NUCLEOTIDE SEQUENCE [LARGE SCALE GENOMIC DNA]</scope>
</reference>
<feature type="compositionally biased region" description="Basic and acidic residues" evidence="1">
    <location>
        <begin position="74"/>
        <end position="92"/>
    </location>
</feature>
<accession>A0ABP1GFX9</accession>
<proteinExistence type="predicted"/>
<dbReference type="Proteomes" id="UP001497392">
    <property type="component" value="Unassembled WGS sequence"/>
</dbReference>
<name>A0ABP1GFX9_9CHLO</name>
<evidence type="ECO:0000256" key="1">
    <source>
        <dbReference type="SAM" id="MobiDB-lite"/>
    </source>
</evidence>
<comment type="caution">
    <text evidence="2">The sequence shown here is derived from an EMBL/GenBank/DDBJ whole genome shotgun (WGS) entry which is preliminary data.</text>
</comment>
<keyword evidence="3" id="KW-1185">Reference proteome</keyword>
<evidence type="ECO:0000313" key="3">
    <source>
        <dbReference type="Proteomes" id="UP001497392"/>
    </source>
</evidence>
<organism evidence="2 3">
    <name type="scientific">Coccomyxa viridis</name>
    <dbReference type="NCBI Taxonomy" id="1274662"/>
    <lineage>
        <taxon>Eukaryota</taxon>
        <taxon>Viridiplantae</taxon>
        <taxon>Chlorophyta</taxon>
        <taxon>core chlorophytes</taxon>
        <taxon>Trebouxiophyceae</taxon>
        <taxon>Trebouxiophyceae incertae sedis</taxon>
        <taxon>Coccomyxaceae</taxon>
        <taxon>Coccomyxa</taxon>
    </lineage>
</organism>
<sequence length="99" mass="10655">MASEQSGAPVASSGYGMPVKKDLEEKNAKIAEDEVDASDIAAIRDNFITGETNFKQDMDSIKDKAQQQGTAQPELRDAAKDIKKDMAAKHPETASNRAS</sequence>
<dbReference type="EMBL" id="CAXHTA020000019">
    <property type="protein sequence ID" value="CAL5228673.1"/>
    <property type="molecule type" value="Genomic_DNA"/>
</dbReference>